<sequence length="190" mass="20165">MTWVDYSILGVFVVSMLLGVWRGLIHEVFSLLTWIAAFVLAWMFHRPAAAMLAPHIPDPVLAMAAACAGVFLLALLVGALLTHLLVRLVRESGFSPADRTLGGGLGMVRAVVLVSLFVLVAGRMGAAEATWWRSSALIGQFEPLAQGFAKVLPESWLELIEPAPDPAAPAAAEPRTAPAAAMPTSILFSP</sequence>
<dbReference type="PANTHER" id="PTHR36926:SF1">
    <property type="entry name" value="COLICIN V PRODUCTION PROTEIN"/>
    <property type="match status" value="1"/>
</dbReference>
<organism evidence="6 7">
    <name type="scientific">Sinimarinibacterium thermocellulolyticum</name>
    <dbReference type="NCBI Taxonomy" id="3170016"/>
    <lineage>
        <taxon>Bacteria</taxon>
        <taxon>Pseudomonadati</taxon>
        <taxon>Pseudomonadota</taxon>
        <taxon>Gammaproteobacteria</taxon>
        <taxon>Nevskiales</taxon>
        <taxon>Nevskiaceae</taxon>
        <taxon>Sinimarinibacterium</taxon>
    </lineage>
</organism>
<feature type="transmembrane region" description="Helical" evidence="5">
    <location>
        <begin position="31"/>
        <end position="48"/>
    </location>
</feature>
<dbReference type="EMBL" id="JBEPIJ010000011">
    <property type="protein sequence ID" value="MES0874456.1"/>
    <property type="molecule type" value="Genomic_DNA"/>
</dbReference>
<evidence type="ECO:0000313" key="6">
    <source>
        <dbReference type="EMBL" id="MES0874456.1"/>
    </source>
</evidence>
<feature type="transmembrane region" description="Helical" evidence="5">
    <location>
        <begin position="60"/>
        <end position="86"/>
    </location>
</feature>
<evidence type="ECO:0000256" key="1">
    <source>
        <dbReference type="ARBA" id="ARBA00004141"/>
    </source>
</evidence>
<evidence type="ECO:0000256" key="3">
    <source>
        <dbReference type="ARBA" id="ARBA00022989"/>
    </source>
</evidence>
<evidence type="ECO:0000313" key="7">
    <source>
        <dbReference type="Proteomes" id="UP001465331"/>
    </source>
</evidence>
<keyword evidence="7" id="KW-1185">Reference proteome</keyword>
<dbReference type="InterPro" id="IPR052719">
    <property type="entry name" value="CvpA-like"/>
</dbReference>
<comment type="caution">
    <text evidence="6">The sequence shown here is derived from an EMBL/GenBank/DDBJ whole genome shotgun (WGS) entry which is preliminary data.</text>
</comment>
<protein>
    <submittedName>
        <fullName evidence="6">CvpA family protein</fullName>
    </submittedName>
</protein>
<dbReference type="PANTHER" id="PTHR36926">
    <property type="entry name" value="COLICIN V PRODUCTION PROTEIN"/>
    <property type="match status" value="1"/>
</dbReference>
<reference evidence="6 7" key="1">
    <citation type="submission" date="2024-06" db="EMBL/GenBank/DDBJ databases">
        <authorList>
            <person name="Li Z."/>
            <person name="Jiang Y."/>
        </authorList>
    </citation>
    <scope>NUCLEOTIDE SEQUENCE [LARGE SCALE GENOMIC DNA]</scope>
    <source>
        <strain evidence="6 7">HSW-8</strain>
    </source>
</reference>
<proteinExistence type="predicted"/>
<dbReference type="InterPro" id="IPR003825">
    <property type="entry name" value="Colicin-V_CvpA"/>
</dbReference>
<evidence type="ECO:0000256" key="4">
    <source>
        <dbReference type="ARBA" id="ARBA00023136"/>
    </source>
</evidence>
<comment type="subcellular location">
    <subcellularLocation>
        <location evidence="1">Membrane</location>
        <topology evidence="1">Multi-pass membrane protein</topology>
    </subcellularLocation>
</comment>
<evidence type="ECO:0000256" key="5">
    <source>
        <dbReference type="SAM" id="Phobius"/>
    </source>
</evidence>
<gene>
    <name evidence="6" type="ORF">ABSH63_10635</name>
</gene>
<keyword evidence="3 5" id="KW-1133">Transmembrane helix</keyword>
<dbReference type="Proteomes" id="UP001465331">
    <property type="component" value="Unassembled WGS sequence"/>
</dbReference>
<feature type="transmembrane region" description="Helical" evidence="5">
    <location>
        <begin position="107"/>
        <end position="126"/>
    </location>
</feature>
<feature type="transmembrane region" description="Helical" evidence="5">
    <location>
        <begin position="6"/>
        <end position="24"/>
    </location>
</feature>
<keyword evidence="2 5" id="KW-0812">Transmembrane</keyword>
<dbReference type="RefSeq" id="WP_352889659.1">
    <property type="nucleotide sequence ID" value="NZ_JBEPIJ010000011.1"/>
</dbReference>
<evidence type="ECO:0000256" key="2">
    <source>
        <dbReference type="ARBA" id="ARBA00022692"/>
    </source>
</evidence>
<keyword evidence="4 5" id="KW-0472">Membrane</keyword>
<name>A0ABV2AC39_9GAMM</name>
<accession>A0ABV2AC39</accession>
<dbReference type="Pfam" id="PF02674">
    <property type="entry name" value="Colicin_V"/>
    <property type="match status" value="1"/>
</dbReference>